<reference evidence="2 3" key="1">
    <citation type="submission" date="2024-08" db="EMBL/GenBank/DDBJ databases">
        <authorList>
            <person name="Cucini C."/>
            <person name="Frati F."/>
        </authorList>
    </citation>
    <scope>NUCLEOTIDE SEQUENCE [LARGE SCALE GENOMIC DNA]</scope>
</reference>
<keyword evidence="1" id="KW-0812">Transmembrane</keyword>
<comment type="caution">
    <text evidence="2">The sequence shown here is derived from an EMBL/GenBank/DDBJ whole genome shotgun (WGS) entry which is preliminary data.</text>
</comment>
<sequence>MNGFELLAWIVVPGTFAVAVFICCSCILAIVKKYCGGRIWPLQYGKKQKVVEIDSVSSAGKNKAWVKDFAVPVLDCDDDGRV</sequence>
<dbReference type="Proteomes" id="UP001642540">
    <property type="component" value="Unassembled WGS sequence"/>
</dbReference>
<accession>A0ABP1RY55</accession>
<name>A0ABP1RY55_9HEXA</name>
<dbReference type="EMBL" id="CAXLJM020000124">
    <property type="protein sequence ID" value="CAL8138876.1"/>
    <property type="molecule type" value="Genomic_DNA"/>
</dbReference>
<proteinExistence type="predicted"/>
<feature type="transmembrane region" description="Helical" evidence="1">
    <location>
        <begin position="6"/>
        <end position="31"/>
    </location>
</feature>
<keyword evidence="1" id="KW-0472">Membrane</keyword>
<protein>
    <submittedName>
        <fullName evidence="2">Uncharacterized protein</fullName>
    </submittedName>
</protein>
<evidence type="ECO:0000313" key="2">
    <source>
        <dbReference type="EMBL" id="CAL8138876.1"/>
    </source>
</evidence>
<evidence type="ECO:0000313" key="3">
    <source>
        <dbReference type="Proteomes" id="UP001642540"/>
    </source>
</evidence>
<keyword evidence="3" id="KW-1185">Reference proteome</keyword>
<evidence type="ECO:0000256" key="1">
    <source>
        <dbReference type="SAM" id="Phobius"/>
    </source>
</evidence>
<gene>
    <name evidence="2" type="ORF">ODALV1_LOCUS27576</name>
</gene>
<keyword evidence="1" id="KW-1133">Transmembrane helix</keyword>
<organism evidence="2 3">
    <name type="scientific">Orchesella dallaii</name>
    <dbReference type="NCBI Taxonomy" id="48710"/>
    <lineage>
        <taxon>Eukaryota</taxon>
        <taxon>Metazoa</taxon>
        <taxon>Ecdysozoa</taxon>
        <taxon>Arthropoda</taxon>
        <taxon>Hexapoda</taxon>
        <taxon>Collembola</taxon>
        <taxon>Entomobryomorpha</taxon>
        <taxon>Entomobryoidea</taxon>
        <taxon>Orchesellidae</taxon>
        <taxon>Orchesellinae</taxon>
        <taxon>Orchesella</taxon>
    </lineage>
</organism>